<dbReference type="Gene3D" id="3.40.50.720">
    <property type="entry name" value="NAD(P)-binding Rossmann-like Domain"/>
    <property type="match status" value="1"/>
</dbReference>
<evidence type="ECO:0000313" key="2">
    <source>
        <dbReference type="EMBL" id="QCI10817.1"/>
    </source>
</evidence>
<name>A0A4D6X474_PSEPU</name>
<comment type="similarity">
    <text evidence="1">Belongs to the short-chain dehydrogenases/reductases (SDR) family.</text>
</comment>
<dbReference type="PANTHER" id="PTHR43943">
    <property type="entry name" value="DEHYDROGENASE/REDUCTASE (SDR FAMILY) MEMBER 4"/>
    <property type="match status" value="1"/>
</dbReference>
<dbReference type="OrthoDB" id="9793325at2"/>
<accession>A0A4D6X474</accession>
<reference evidence="3" key="1">
    <citation type="submission" date="2019-04" db="EMBL/GenBank/DDBJ databases">
        <title>Genome sequence of Pseudomonas putida 1290, an auxin catabolizing strain.</title>
        <authorList>
            <person name="Laird T.S."/>
            <person name="Leveau J.H.J."/>
        </authorList>
    </citation>
    <scope>NUCLEOTIDE SEQUENCE [LARGE SCALE GENOMIC DNA]</scope>
    <source>
        <strain evidence="3">1290</strain>
    </source>
</reference>
<organism evidence="2 3">
    <name type="scientific">Pseudomonas putida</name>
    <name type="common">Arthrobacter siderocapsulatus</name>
    <dbReference type="NCBI Taxonomy" id="303"/>
    <lineage>
        <taxon>Bacteria</taxon>
        <taxon>Pseudomonadati</taxon>
        <taxon>Pseudomonadota</taxon>
        <taxon>Gammaproteobacteria</taxon>
        <taxon>Pseudomonadales</taxon>
        <taxon>Pseudomonadaceae</taxon>
        <taxon>Pseudomonas</taxon>
    </lineage>
</organism>
<dbReference type="PANTHER" id="PTHR43943:SF2">
    <property type="entry name" value="DEHYDROGENASE_REDUCTASE 4"/>
    <property type="match status" value="1"/>
</dbReference>
<proteinExistence type="inferred from homology"/>
<dbReference type="EMBL" id="CP039371">
    <property type="protein sequence ID" value="QCI10817.1"/>
    <property type="molecule type" value="Genomic_DNA"/>
</dbReference>
<dbReference type="Pfam" id="PF00106">
    <property type="entry name" value="adh_short"/>
    <property type="match status" value="1"/>
</dbReference>
<dbReference type="InterPro" id="IPR036291">
    <property type="entry name" value="NAD(P)-bd_dom_sf"/>
</dbReference>
<sequence>MHLALNGKRAVVCGATSSVGLAIAIGLAGAGVEVVLNGRSQAAVDAALRAVREQLPKARIIGIALDLVTEGGARALIERVPHTDILVDTLGVGDALWRHYAVGMAARCWGQVILPADSALPALAEVAVHGVPMGSPAEVAARVVLLASCAQPG</sequence>
<dbReference type="InterPro" id="IPR002347">
    <property type="entry name" value="SDR_fam"/>
</dbReference>
<dbReference type="RefSeq" id="WP_136913022.1">
    <property type="nucleotide sequence ID" value="NZ_CP039371.1"/>
</dbReference>
<protein>
    <submittedName>
        <fullName evidence="2">SDR family NAD(P)-dependent oxidoreductase</fullName>
    </submittedName>
</protein>
<gene>
    <name evidence="2" type="ORF">E6B08_05095</name>
</gene>
<dbReference type="AlphaFoldDB" id="A0A4D6X474"/>
<dbReference type="Proteomes" id="UP000298551">
    <property type="component" value="Chromosome"/>
</dbReference>
<dbReference type="SUPFAM" id="SSF51735">
    <property type="entry name" value="NAD(P)-binding Rossmann-fold domains"/>
    <property type="match status" value="1"/>
</dbReference>
<evidence type="ECO:0000256" key="1">
    <source>
        <dbReference type="ARBA" id="ARBA00006484"/>
    </source>
</evidence>
<evidence type="ECO:0000313" key="3">
    <source>
        <dbReference type="Proteomes" id="UP000298551"/>
    </source>
</evidence>